<evidence type="ECO:0000313" key="3">
    <source>
        <dbReference type="Proteomes" id="UP001497480"/>
    </source>
</evidence>
<dbReference type="EMBL" id="CAXHTB010000002">
    <property type="protein sequence ID" value="CAL0301665.1"/>
    <property type="molecule type" value="Genomic_DNA"/>
</dbReference>
<evidence type="ECO:0000256" key="1">
    <source>
        <dbReference type="SAM" id="SignalP"/>
    </source>
</evidence>
<reference evidence="2 3" key="1">
    <citation type="submission" date="2024-03" db="EMBL/GenBank/DDBJ databases">
        <authorList>
            <person name="Martinez-Hernandez J."/>
        </authorList>
    </citation>
    <scope>NUCLEOTIDE SEQUENCE [LARGE SCALE GENOMIC DNA]</scope>
</reference>
<gene>
    <name evidence="2" type="ORF">LLUT_LOCUS2725</name>
</gene>
<feature type="signal peptide" evidence="1">
    <location>
        <begin position="1"/>
        <end position="19"/>
    </location>
</feature>
<organism evidence="2 3">
    <name type="scientific">Lupinus luteus</name>
    <name type="common">European yellow lupine</name>
    <dbReference type="NCBI Taxonomy" id="3873"/>
    <lineage>
        <taxon>Eukaryota</taxon>
        <taxon>Viridiplantae</taxon>
        <taxon>Streptophyta</taxon>
        <taxon>Embryophyta</taxon>
        <taxon>Tracheophyta</taxon>
        <taxon>Spermatophyta</taxon>
        <taxon>Magnoliopsida</taxon>
        <taxon>eudicotyledons</taxon>
        <taxon>Gunneridae</taxon>
        <taxon>Pentapetalae</taxon>
        <taxon>rosids</taxon>
        <taxon>fabids</taxon>
        <taxon>Fabales</taxon>
        <taxon>Fabaceae</taxon>
        <taxon>Papilionoideae</taxon>
        <taxon>50 kb inversion clade</taxon>
        <taxon>genistoids sensu lato</taxon>
        <taxon>core genistoids</taxon>
        <taxon>Genisteae</taxon>
        <taxon>Lupinus</taxon>
    </lineage>
</organism>
<comment type="caution">
    <text evidence="2">The sequence shown here is derived from an EMBL/GenBank/DDBJ whole genome shotgun (WGS) entry which is preliminary data.</text>
</comment>
<protein>
    <submittedName>
        <fullName evidence="2">Uncharacterized protein</fullName>
    </submittedName>
</protein>
<evidence type="ECO:0000313" key="2">
    <source>
        <dbReference type="EMBL" id="CAL0301665.1"/>
    </source>
</evidence>
<name>A0AAV1VXK2_LUPLU</name>
<proteinExistence type="predicted"/>
<dbReference type="AlphaFoldDB" id="A0AAV1VXK2"/>
<keyword evidence="3" id="KW-1185">Reference proteome</keyword>
<sequence>MVLTILLYNIVRTIGGVEGFGSSYGWNGGGWQQIPPGPSNTNEIHGSNSNVIPIGEGGDSIPFIGDVPNDLVERSNS</sequence>
<accession>A0AAV1VXK2</accession>
<feature type="chain" id="PRO_5043483263" evidence="1">
    <location>
        <begin position="20"/>
        <end position="77"/>
    </location>
</feature>
<dbReference type="Proteomes" id="UP001497480">
    <property type="component" value="Unassembled WGS sequence"/>
</dbReference>
<keyword evidence="1" id="KW-0732">Signal</keyword>